<feature type="region of interest" description="Disordered" evidence="1">
    <location>
        <begin position="273"/>
        <end position="666"/>
    </location>
</feature>
<name>A0A7R9BKT9_9CRUS</name>
<feature type="compositionally biased region" description="Acidic residues" evidence="1">
    <location>
        <begin position="379"/>
        <end position="389"/>
    </location>
</feature>
<feature type="compositionally biased region" description="Basic and acidic residues" evidence="1">
    <location>
        <begin position="344"/>
        <end position="353"/>
    </location>
</feature>
<reference evidence="2" key="1">
    <citation type="submission" date="2020-11" db="EMBL/GenBank/DDBJ databases">
        <authorList>
            <person name="Tran Van P."/>
        </authorList>
    </citation>
    <scope>NUCLEOTIDE SEQUENCE</scope>
</reference>
<feature type="compositionally biased region" description="Polar residues" evidence="1">
    <location>
        <begin position="562"/>
        <end position="571"/>
    </location>
</feature>
<sequence>MGINSLTATSKTRSMFATMEGNGIERTLFRHAGAASNFANLPSRRPVFRRSRPSVSDHTRTRFEDREHTESFVMLALPAILPICLADVQFFADPDPLSRIIRERALRIASIRNADSNRPSRATKAASVVSDDESSLLTNHAIPQKTIRKTFRDSRADILRSQRVTRPPTESIRKSTVAEEHTAQDEHFHSDVTVPVRTSHGLDHTIVHVDEPHLRNLSLPINTVNSAEKPRIQDQELHLSPAFSAEKLLQQVQTAADEAVSIVELVLNAETDDAVSEKQDEQIEATSQPEEKPEPEITTATNSREVLDVTETLEPTTEQSQDSEPDDEGTQTTTVESQEATETPEARPLKDEQVVSTADDEAEEQPAQTTANPQSNPDDFQEGVPEDSSNESTTEETSTVSSDDVRHTNDSSETTTITSEISETSSEVQTTTENVDSSVESTSLANLSGEDDISETTTTGNLRDHSNSSSSSSSEEVTWDASDSSTTRSPNDSSESSSSEEEIGGTTTEFDTSDSTNAAASTTESISSNDDEGEADIHNDEADDEVQKNVQETTTDSDRSQEIVQTTTETTDSSKEAQNAEVHQNWTHHPDREASQEVQIEERDNFGTTPLPQEEHTSSQPETDDTTSDSPSKDEKRESRLKDNALRHEPAAPNTEAESFDTDSSELHTSLLRASYGNVLNHPTQVKSFIVEARQTAESTDRAAPRNLYLKLNLDKLLDSLAKTRRTH</sequence>
<feature type="compositionally biased region" description="Low complexity" evidence="1">
    <location>
        <begin position="411"/>
        <end position="433"/>
    </location>
</feature>
<feature type="compositionally biased region" description="Low complexity" evidence="1">
    <location>
        <begin position="482"/>
        <end position="497"/>
    </location>
</feature>
<feature type="compositionally biased region" description="Low complexity" evidence="1">
    <location>
        <begin position="504"/>
        <end position="528"/>
    </location>
</feature>
<organism evidence="2">
    <name type="scientific">Notodromas monacha</name>
    <dbReference type="NCBI Taxonomy" id="399045"/>
    <lineage>
        <taxon>Eukaryota</taxon>
        <taxon>Metazoa</taxon>
        <taxon>Ecdysozoa</taxon>
        <taxon>Arthropoda</taxon>
        <taxon>Crustacea</taxon>
        <taxon>Oligostraca</taxon>
        <taxon>Ostracoda</taxon>
        <taxon>Podocopa</taxon>
        <taxon>Podocopida</taxon>
        <taxon>Cypridocopina</taxon>
        <taxon>Cypridoidea</taxon>
        <taxon>Cyprididae</taxon>
        <taxon>Notodromas</taxon>
    </lineage>
</organism>
<protein>
    <submittedName>
        <fullName evidence="2">Uncharacterized protein</fullName>
    </submittedName>
</protein>
<evidence type="ECO:0000313" key="3">
    <source>
        <dbReference type="Proteomes" id="UP000678499"/>
    </source>
</evidence>
<feature type="compositionally biased region" description="Polar residues" evidence="1">
    <location>
        <begin position="330"/>
        <end position="341"/>
    </location>
</feature>
<evidence type="ECO:0000256" key="1">
    <source>
        <dbReference type="SAM" id="MobiDB-lite"/>
    </source>
</evidence>
<evidence type="ECO:0000313" key="2">
    <source>
        <dbReference type="EMBL" id="CAD7276382.1"/>
    </source>
</evidence>
<feature type="compositionally biased region" description="Basic and acidic residues" evidence="1">
    <location>
        <begin position="631"/>
        <end position="650"/>
    </location>
</feature>
<feature type="compositionally biased region" description="Basic and acidic residues" evidence="1">
    <location>
        <begin position="588"/>
        <end position="605"/>
    </location>
</feature>
<dbReference type="EMBL" id="OA882649">
    <property type="protein sequence ID" value="CAD7276382.1"/>
    <property type="molecule type" value="Genomic_DNA"/>
</dbReference>
<keyword evidence="3" id="KW-1185">Reference proteome</keyword>
<dbReference type="AlphaFoldDB" id="A0A7R9BKT9"/>
<gene>
    <name evidence="2" type="ORF">NMOB1V02_LOCUS4147</name>
</gene>
<feature type="compositionally biased region" description="Basic and acidic residues" evidence="1">
    <location>
        <begin position="171"/>
        <end position="185"/>
    </location>
</feature>
<feature type="compositionally biased region" description="Polar residues" evidence="1">
    <location>
        <begin position="434"/>
        <end position="446"/>
    </location>
</feature>
<dbReference type="Proteomes" id="UP000678499">
    <property type="component" value="Unassembled WGS sequence"/>
</dbReference>
<dbReference type="EMBL" id="CAJPEX010000612">
    <property type="protein sequence ID" value="CAG0916534.1"/>
    <property type="molecule type" value="Genomic_DNA"/>
</dbReference>
<proteinExistence type="predicted"/>
<feature type="compositionally biased region" description="Polar residues" evidence="1">
    <location>
        <begin position="366"/>
        <end position="378"/>
    </location>
</feature>
<feature type="compositionally biased region" description="Low complexity" evidence="1">
    <location>
        <begin position="390"/>
        <end position="402"/>
    </location>
</feature>
<feature type="region of interest" description="Disordered" evidence="1">
    <location>
        <begin position="164"/>
        <end position="185"/>
    </location>
</feature>
<accession>A0A7R9BKT9</accession>